<reference evidence="1" key="1">
    <citation type="journal article" date="2015" name="Nature">
        <title>Complex archaea that bridge the gap between prokaryotes and eukaryotes.</title>
        <authorList>
            <person name="Spang A."/>
            <person name="Saw J.H."/>
            <person name="Jorgensen S.L."/>
            <person name="Zaremba-Niedzwiedzka K."/>
            <person name="Martijn J."/>
            <person name="Lind A.E."/>
            <person name="van Eijk R."/>
            <person name="Schleper C."/>
            <person name="Guy L."/>
            <person name="Ettema T.J."/>
        </authorList>
    </citation>
    <scope>NUCLEOTIDE SEQUENCE</scope>
</reference>
<dbReference type="AlphaFoldDB" id="A0A0F9JHL5"/>
<comment type="caution">
    <text evidence="1">The sequence shown here is derived from an EMBL/GenBank/DDBJ whole genome shotgun (WGS) entry which is preliminary data.</text>
</comment>
<protein>
    <submittedName>
        <fullName evidence="1">Uncharacterized protein</fullName>
    </submittedName>
</protein>
<sequence>MAKSRAKKKVAPTETKVIPTKSKTLAFKVTPDQYAMIVKRAERRGLLVGPWMRGIALRAAKAPKTGGNYIRIYEPDGATS</sequence>
<proteinExistence type="predicted"/>
<organism evidence="1">
    <name type="scientific">marine sediment metagenome</name>
    <dbReference type="NCBI Taxonomy" id="412755"/>
    <lineage>
        <taxon>unclassified sequences</taxon>
        <taxon>metagenomes</taxon>
        <taxon>ecological metagenomes</taxon>
    </lineage>
</organism>
<evidence type="ECO:0000313" key="1">
    <source>
        <dbReference type="EMBL" id="KKM61806.1"/>
    </source>
</evidence>
<gene>
    <name evidence="1" type="ORF">LCGC14_1528040</name>
</gene>
<accession>A0A0F9JHL5</accession>
<name>A0A0F9JHL5_9ZZZZ</name>
<dbReference type="EMBL" id="LAZR01011416">
    <property type="protein sequence ID" value="KKM61806.1"/>
    <property type="molecule type" value="Genomic_DNA"/>
</dbReference>